<comment type="caution">
    <text evidence="2">The sequence shown here is derived from an EMBL/GenBank/DDBJ whole genome shotgun (WGS) entry which is preliminary data.</text>
</comment>
<feature type="region of interest" description="Disordered" evidence="1">
    <location>
        <begin position="75"/>
        <end position="106"/>
    </location>
</feature>
<name>A0A9D3MCD8_ANGAN</name>
<evidence type="ECO:0000256" key="1">
    <source>
        <dbReference type="SAM" id="MobiDB-lite"/>
    </source>
</evidence>
<proteinExistence type="predicted"/>
<dbReference type="EMBL" id="JAFIRN010000006">
    <property type="protein sequence ID" value="KAG5846395.1"/>
    <property type="molecule type" value="Genomic_DNA"/>
</dbReference>
<protein>
    <submittedName>
        <fullName evidence="2">Uncharacterized protein</fullName>
    </submittedName>
</protein>
<sequence>MLPGRSALPGRSMLPGRSTLLRNLTSVCSIEEPFHCASELTSSAWRIWPNSRFIRGEEAFQSILRSAHYPATPAWPEEPATCGERRSPIPQNQNAQRPDLTGAWSC</sequence>
<gene>
    <name evidence="2" type="ORF">ANANG_G00114490</name>
</gene>
<evidence type="ECO:0000313" key="2">
    <source>
        <dbReference type="EMBL" id="KAG5846395.1"/>
    </source>
</evidence>
<reference evidence="2" key="1">
    <citation type="submission" date="2021-01" db="EMBL/GenBank/DDBJ databases">
        <title>A chromosome-scale assembly of European eel, Anguilla anguilla.</title>
        <authorList>
            <person name="Henkel C."/>
            <person name="Jong-Raadsen S.A."/>
            <person name="Dufour S."/>
            <person name="Weltzien F.-A."/>
            <person name="Palstra A.P."/>
            <person name="Pelster B."/>
            <person name="Spaink H.P."/>
            <person name="Van Den Thillart G.E."/>
            <person name="Jansen H."/>
            <person name="Zahm M."/>
            <person name="Klopp C."/>
            <person name="Cedric C."/>
            <person name="Louis A."/>
            <person name="Berthelot C."/>
            <person name="Parey E."/>
            <person name="Roest Crollius H."/>
            <person name="Montfort J."/>
            <person name="Robinson-Rechavi M."/>
            <person name="Bucao C."/>
            <person name="Bouchez O."/>
            <person name="Gislard M."/>
            <person name="Lluch J."/>
            <person name="Milhes M."/>
            <person name="Lampietro C."/>
            <person name="Lopez Roques C."/>
            <person name="Donnadieu C."/>
            <person name="Braasch I."/>
            <person name="Desvignes T."/>
            <person name="Postlethwait J."/>
            <person name="Bobe J."/>
            <person name="Guiguen Y."/>
            <person name="Dirks R."/>
        </authorList>
    </citation>
    <scope>NUCLEOTIDE SEQUENCE</scope>
    <source>
        <strain evidence="2">Tag_6206</strain>
        <tissue evidence="2">Liver</tissue>
    </source>
</reference>
<accession>A0A9D3MCD8</accession>
<dbReference type="Proteomes" id="UP001044222">
    <property type="component" value="Unassembled WGS sequence"/>
</dbReference>
<organism evidence="2 3">
    <name type="scientific">Anguilla anguilla</name>
    <name type="common">European freshwater eel</name>
    <name type="synonym">Muraena anguilla</name>
    <dbReference type="NCBI Taxonomy" id="7936"/>
    <lineage>
        <taxon>Eukaryota</taxon>
        <taxon>Metazoa</taxon>
        <taxon>Chordata</taxon>
        <taxon>Craniata</taxon>
        <taxon>Vertebrata</taxon>
        <taxon>Euteleostomi</taxon>
        <taxon>Actinopterygii</taxon>
        <taxon>Neopterygii</taxon>
        <taxon>Teleostei</taxon>
        <taxon>Anguilliformes</taxon>
        <taxon>Anguillidae</taxon>
        <taxon>Anguilla</taxon>
    </lineage>
</organism>
<evidence type="ECO:0000313" key="3">
    <source>
        <dbReference type="Proteomes" id="UP001044222"/>
    </source>
</evidence>
<keyword evidence="3" id="KW-1185">Reference proteome</keyword>
<dbReference type="AlphaFoldDB" id="A0A9D3MCD8"/>